<dbReference type="PROSITE" id="PS50209">
    <property type="entry name" value="CARD"/>
    <property type="match status" value="1"/>
</dbReference>
<dbReference type="PROSITE" id="PS50297">
    <property type="entry name" value="ANK_REP_REGION"/>
    <property type="match status" value="1"/>
</dbReference>
<organism evidence="4 5">
    <name type="scientific">Geodia barretti</name>
    <name type="common">Barrett's horny sponge</name>
    <dbReference type="NCBI Taxonomy" id="519541"/>
    <lineage>
        <taxon>Eukaryota</taxon>
        <taxon>Metazoa</taxon>
        <taxon>Porifera</taxon>
        <taxon>Demospongiae</taxon>
        <taxon>Heteroscleromorpha</taxon>
        <taxon>Tetractinellida</taxon>
        <taxon>Astrophorina</taxon>
        <taxon>Geodiidae</taxon>
        <taxon>Geodia</taxon>
    </lineage>
</organism>
<dbReference type="Gene3D" id="1.10.533.10">
    <property type="entry name" value="Death Domain, Fas"/>
    <property type="match status" value="1"/>
</dbReference>
<sequence length="686" mass="77573">MSDQLGIDDFAEVQEALWAARSKWDNIGTRLKLDVHELESIEAEGGMSLDKKFNLMIKTRLKKIEPCTWTDLYDALNHPTVAMSDVANKLSAKLTTAEVPNTRAGDAALSMSSTSLTVANTSFDSGDTKDKEITETRAKIDQLQKEYIDISVCAAEEFSNSVAVKKLRYSLLCLPSNLKKEHRRFVTKVKAEIKQAESAEDVIDVIGEHYDYLHYTLLKYVVDLYGSDDLKKTMEKYENKMKAFRKETRLEVFSDVCADEPEDINGRFTTMVSKHQMDWRTATLEDVEKFRIQVCRELSLYDFSLNLVKVARGCVEVTWRVPRSLVTYIKNSVKPSSQSMMEHHVTTLTIDGFIVYDSSFAMQLEWKVIRLGLQAIDTNYSYLLEEMSPDEVVPHLVQRRLLTQPQGEEVWAKSSQLEKVHIIVEALREAKNRVVGMFPTFCMALANAGQLHVSERLRNSEFLKHYTIISQGPSFSEFQSLLKGVADSHQQEEDEVMISGESSTQPSPPPPDSRLITAQLEGSTLTRAQYNTIHSLTSSLLRIRTGDLVYDGHTLSPLTLHWHYYTFGDVSISLSHYTAMAQEGIRKILLNGQEIIILHLNEIGLLNAAYDGDTKSLDYALGAGVPVDCRIHNGRSSLMYASHYGHVEVVDKLLRHGATVDLQTEVHTLYVHTQCKQTRVQNVISE</sequence>
<dbReference type="SMART" id="SM00248">
    <property type="entry name" value="ANK"/>
    <property type="match status" value="1"/>
</dbReference>
<dbReference type="EMBL" id="CASHTH010000086">
    <property type="protein sequence ID" value="CAI7990902.1"/>
    <property type="molecule type" value="Genomic_DNA"/>
</dbReference>
<dbReference type="Gene3D" id="1.25.40.20">
    <property type="entry name" value="Ankyrin repeat-containing domain"/>
    <property type="match status" value="1"/>
</dbReference>
<feature type="non-terminal residue" evidence="4">
    <location>
        <position position="1"/>
    </location>
</feature>
<dbReference type="Pfam" id="PF00619">
    <property type="entry name" value="CARD"/>
    <property type="match status" value="1"/>
</dbReference>
<keyword evidence="1" id="KW-0040">ANK repeat</keyword>
<dbReference type="InterPro" id="IPR011029">
    <property type="entry name" value="DEATH-like_dom_sf"/>
</dbReference>
<evidence type="ECO:0000259" key="3">
    <source>
        <dbReference type="PROSITE" id="PS50209"/>
    </source>
</evidence>
<feature type="domain" description="CARD" evidence="3">
    <location>
        <begin position="374"/>
        <end position="460"/>
    </location>
</feature>
<comment type="caution">
    <text evidence="4">The sequence shown here is derived from an EMBL/GenBank/DDBJ whole genome shotgun (WGS) entry which is preliminary data.</text>
</comment>
<reference evidence="4" key="1">
    <citation type="submission" date="2023-03" db="EMBL/GenBank/DDBJ databases">
        <authorList>
            <person name="Steffen K."/>
            <person name="Cardenas P."/>
        </authorList>
    </citation>
    <scope>NUCLEOTIDE SEQUENCE</scope>
</reference>
<feature type="region of interest" description="Disordered" evidence="2">
    <location>
        <begin position="492"/>
        <end position="512"/>
    </location>
</feature>
<dbReference type="Pfam" id="PF13637">
    <property type="entry name" value="Ank_4"/>
    <property type="match status" value="1"/>
</dbReference>
<dbReference type="PROSITE" id="PS50088">
    <property type="entry name" value="ANK_REPEAT"/>
    <property type="match status" value="1"/>
</dbReference>
<dbReference type="SUPFAM" id="SSF47986">
    <property type="entry name" value="DEATH domain"/>
    <property type="match status" value="1"/>
</dbReference>
<dbReference type="CDD" id="cd01671">
    <property type="entry name" value="CARD"/>
    <property type="match status" value="1"/>
</dbReference>
<evidence type="ECO:0000313" key="5">
    <source>
        <dbReference type="Proteomes" id="UP001174909"/>
    </source>
</evidence>
<dbReference type="AlphaFoldDB" id="A0AA35QTV2"/>
<evidence type="ECO:0000313" key="4">
    <source>
        <dbReference type="EMBL" id="CAI7990902.1"/>
    </source>
</evidence>
<protein>
    <recommendedName>
        <fullName evidence="3">CARD domain-containing protein</fullName>
    </recommendedName>
</protein>
<feature type="repeat" description="ANK" evidence="1">
    <location>
        <begin position="633"/>
        <end position="665"/>
    </location>
</feature>
<evidence type="ECO:0000256" key="2">
    <source>
        <dbReference type="SAM" id="MobiDB-lite"/>
    </source>
</evidence>
<dbReference type="Proteomes" id="UP001174909">
    <property type="component" value="Unassembled WGS sequence"/>
</dbReference>
<keyword evidence="5" id="KW-1185">Reference proteome</keyword>
<accession>A0AA35QTV2</accession>
<dbReference type="InterPro" id="IPR002110">
    <property type="entry name" value="Ankyrin_rpt"/>
</dbReference>
<proteinExistence type="predicted"/>
<evidence type="ECO:0000256" key="1">
    <source>
        <dbReference type="PROSITE-ProRule" id="PRU00023"/>
    </source>
</evidence>
<dbReference type="GO" id="GO:0042981">
    <property type="term" value="P:regulation of apoptotic process"/>
    <property type="evidence" value="ECO:0007669"/>
    <property type="project" value="InterPro"/>
</dbReference>
<gene>
    <name evidence="4" type="ORF">GBAR_LOCUS579</name>
</gene>
<name>A0AA35QTV2_GEOBA</name>
<dbReference type="InterPro" id="IPR036770">
    <property type="entry name" value="Ankyrin_rpt-contain_sf"/>
</dbReference>
<dbReference type="SUPFAM" id="SSF48403">
    <property type="entry name" value="Ankyrin repeat"/>
    <property type="match status" value="1"/>
</dbReference>
<dbReference type="InterPro" id="IPR001315">
    <property type="entry name" value="CARD"/>
</dbReference>